<proteinExistence type="inferred from homology"/>
<dbReference type="Pfam" id="PF04117">
    <property type="entry name" value="Mpv17_PMP22"/>
    <property type="match status" value="1"/>
</dbReference>
<feature type="region of interest" description="Disordered" evidence="7">
    <location>
        <begin position="1"/>
        <end position="55"/>
    </location>
</feature>
<dbReference type="InterPro" id="IPR007248">
    <property type="entry name" value="Mpv17_PMP22"/>
</dbReference>
<dbReference type="EMBL" id="NAJN01001349">
    <property type="protein sequence ID" value="TKA63804.1"/>
    <property type="molecule type" value="Genomic_DNA"/>
</dbReference>
<dbReference type="PANTHER" id="PTHR11266:SF113">
    <property type="entry name" value="MEMBRANE PROTEIN, MPV17_PMP22 FAMILY, PUTATIVE (AFU_ORTHOLOGUE AFUA_1G13840)-RELATED"/>
    <property type="match status" value="1"/>
</dbReference>
<keyword evidence="5" id="KW-0472">Membrane</keyword>
<keyword evidence="4" id="KW-1133">Transmembrane helix</keyword>
<evidence type="ECO:0000256" key="5">
    <source>
        <dbReference type="ARBA" id="ARBA00023136"/>
    </source>
</evidence>
<evidence type="ECO:0008006" key="10">
    <source>
        <dbReference type="Google" id="ProtNLM"/>
    </source>
</evidence>
<dbReference type="OrthoDB" id="430207at2759"/>
<comment type="subcellular location">
    <subcellularLocation>
        <location evidence="1">Membrane</location>
        <topology evidence="1">Multi-pass membrane protein</topology>
    </subcellularLocation>
</comment>
<evidence type="ECO:0000256" key="4">
    <source>
        <dbReference type="ARBA" id="ARBA00022989"/>
    </source>
</evidence>
<sequence length="286" mass="31917">MSASVSAGRALLRRSVQRPSSFPSRITKRTESTRSAPPSPPPSHHAKPSSPSDVTTSIPGPSWLWLEPVFVPFRAYGRAQRKRPYWTQFFSSLTIYFCGDLSAQSIGEEDYDPKRALRAVTIGGIFSIPSYKWFLYLGEHFNYPSKALSLAVKVLVNQAAFTPLFNSYFFGMQSLLSGASPKEAWDRIMHTVPVSWYNSCKLWPAVTAFSFTFVQPQYRSVFAGLIAIGWQTYLSFLNQRAAESEASHKVSHAVETPADAQPARKVEKADKTEKASKESFVSTVRA</sequence>
<evidence type="ECO:0000256" key="2">
    <source>
        <dbReference type="ARBA" id="ARBA00006824"/>
    </source>
</evidence>
<feature type="compositionally biased region" description="Basic and acidic residues" evidence="7">
    <location>
        <begin position="262"/>
        <end position="277"/>
    </location>
</feature>
<accession>A0A4U0WL18</accession>
<dbReference type="STRING" id="331657.A0A4U0WL18"/>
<dbReference type="GO" id="GO:0005739">
    <property type="term" value="C:mitochondrion"/>
    <property type="evidence" value="ECO:0007669"/>
    <property type="project" value="TreeGrafter"/>
</dbReference>
<gene>
    <name evidence="8" type="ORF">B0A49_06324</name>
</gene>
<protein>
    <recommendedName>
        <fullName evidence="10">Protein SYM1</fullName>
    </recommendedName>
</protein>
<dbReference type="AlphaFoldDB" id="A0A4U0WL18"/>
<dbReference type="PANTHER" id="PTHR11266">
    <property type="entry name" value="PEROXISOMAL MEMBRANE PROTEIN 2, PXMP2 MPV17"/>
    <property type="match status" value="1"/>
</dbReference>
<evidence type="ECO:0000256" key="3">
    <source>
        <dbReference type="ARBA" id="ARBA00022692"/>
    </source>
</evidence>
<dbReference type="GO" id="GO:0016020">
    <property type="term" value="C:membrane"/>
    <property type="evidence" value="ECO:0007669"/>
    <property type="project" value="UniProtKB-SubCell"/>
</dbReference>
<evidence type="ECO:0000313" key="9">
    <source>
        <dbReference type="Proteomes" id="UP000308768"/>
    </source>
</evidence>
<evidence type="ECO:0000256" key="7">
    <source>
        <dbReference type="SAM" id="MobiDB-lite"/>
    </source>
</evidence>
<comment type="caution">
    <text evidence="8">The sequence shown here is derived from an EMBL/GenBank/DDBJ whole genome shotgun (WGS) entry which is preliminary data.</text>
</comment>
<evidence type="ECO:0000256" key="6">
    <source>
        <dbReference type="RuleBase" id="RU363053"/>
    </source>
</evidence>
<comment type="similarity">
    <text evidence="2 6">Belongs to the peroxisomal membrane protein PXMP2/4 family.</text>
</comment>
<dbReference type="Proteomes" id="UP000308768">
    <property type="component" value="Unassembled WGS sequence"/>
</dbReference>
<keyword evidence="3" id="KW-0812">Transmembrane</keyword>
<reference evidence="8 9" key="1">
    <citation type="submission" date="2017-03" db="EMBL/GenBank/DDBJ databases">
        <title>Genomes of endolithic fungi from Antarctica.</title>
        <authorList>
            <person name="Coleine C."/>
            <person name="Masonjones S."/>
            <person name="Stajich J.E."/>
        </authorList>
    </citation>
    <scope>NUCLEOTIDE SEQUENCE [LARGE SCALE GENOMIC DNA]</scope>
    <source>
        <strain evidence="8 9">CCFEE 5187</strain>
    </source>
</reference>
<feature type="region of interest" description="Disordered" evidence="7">
    <location>
        <begin position="248"/>
        <end position="286"/>
    </location>
</feature>
<evidence type="ECO:0000313" key="8">
    <source>
        <dbReference type="EMBL" id="TKA63804.1"/>
    </source>
</evidence>
<organism evidence="8 9">
    <name type="scientific">Cryomyces minteri</name>
    <dbReference type="NCBI Taxonomy" id="331657"/>
    <lineage>
        <taxon>Eukaryota</taxon>
        <taxon>Fungi</taxon>
        <taxon>Dikarya</taxon>
        <taxon>Ascomycota</taxon>
        <taxon>Pezizomycotina</taxon>
        <taxon>Dothideomycetes</taxon>
        <taxon>Dothideomycetes incertae sedis</taxon>
        <taxon>Cryomyces</taxon>
    </lineage>
</organism>
<keyword evidence="9" id="KW-1185">Reference proteome</keyword>
<evidence type="ECO:0000256" key="1">
    <source>
        <dbReference type="ARBA" id="ARBA00004141"/>
    </source>
</evidence>
<name>A0A4U0WL18_9PEZI</name>